<dbReference type="Gene3D" id="1.20.5.170">
    <property type="match status" value="1"/>
</dbReference>
<dbReference type="PROSITE" id="PS50217">
    <property type="entry name" value="BZIP"/>
    <property type="match status" value="1"/>
</dbReference>
<dbReference type="PANTHER" id="PTHR11462:SF51">
    <property type="entry name" value="JUNE PROTO-ONCOGENE, AP-1 TRANSCRIPTION FACTOR SUBUNIT"/>
    <property type="match status" value="1"/>
</dbReference>
<accession>A0A553QDE3</accession>
<keyword evidence="9" id="KW-1185">Reference proteome</keyword>
<keyword evidence="4" id="KW-0804">Transcription</keyword>
<reference evidence="8 9" key="1">
    <citation type="journal article" date="2019" name="Sci. Data">
        <title>Hybrid genome assembly and annotation of Danionella translucida.</title>
        <authorList>
            <person name="Kadobianskyi M."/>
            <person name="Schulze L."/>
            <person name="Schuelke M."/>
            <person name="Judkewitz B."/>
        </authorList>
    </citation>
    <scope>NUCLEOTIDE SEQUENCE [LARGE SCALE GENOMIC DNA]</scope>
    <source>
        <strain evidence="8 9">Bolton</strain>
    </source>
</reference>
<dbReference type="GO" id="GO:0005667">
    <property type="term" value="C:transcription regulator complex"/>
    <property type="evidence" value="ECO:0007669"/>
    <property type="project" value="TreeGrafter"/>
</dbReference>
<proteinExistence type="inferred from homology"/>
<dbReference type="PANTHER" id="PTHR11462">
    <property type="entry name" value="JUN TRANSCRIPTION FACTOR-RELATED"/>
    <property type="match status" value="1"/>
</dbReference>
<keyword evidence="3" id="KW-0238">DNA-binding</keyword>
<keyword evidence="5" id="KW-0175">Coiled coil</keyword>
<keyword evidence="2" id="KW-0805">Transcription regulation</keyword>
<dbReference type="Proteomes" id="UP000316079">
    <property type="component" value="Unassembled WGS sequence"/>
</dbReference>
<feature type="coiled-coil region" evidence="5">
    <location>
        <begin position="193"/>
        <end position="240"/>
    </location>
</feature>
<dbReference type="InterPro" id="IPR008917">
    <property type="entry name" value="TF_DNA-bd_sf"/>
</dbReference>
<dbReference type="SMART" id="SM00338">
    <property type="entry name" value="BRLZ"/>
    <property type="match status" value="1"/>
</dbReference>
<evidence type="ECO:0000256" key="2">
    <source>
        <dbReference type="ARBA" id="ARBA00023015"/>
    </source>
</evidence>
<dbReference type="GO" id="GO:0000981">
    <property type="term" value="F:DNA-binding transcription factor activity, RNA polymerase II-specific"/>
    <property type="evidence" value="ECO:0007669"/>
    <property type="project" value="TreeGrafter"/>
</dbReference>
<dbReference type="AlphaFoldDB" id="A0A553QDE3"/>
<dbReference type="InterPro" id="IPR002112">
    <property type="entry name" value="Leuzip_Jun"/>
</dbReference>
<dbReference type="PRINTS" id="PR00043">
    <property type="entry name" value="LEUZIPPRJUN"/>
</dbReference>
<evidence type="ECO:0000256" key="4">
    <source>
        <dbReference type="ARBA" id="ARBA00023163"/>
    </source>
</evidence>
<dbReference type="GO" id="GO:0042127">
    <property type="term" value="P:regulation of cell population proliferation"/>
    <property type="evidence" value="ECO:0007669"/>
    <property type="project" value="TreeGrafter"/>
</dbReference>
<dbReference type="Pfam" id="PF00170">
    <property type="entry name" value="bZIP_1"/>
    <property type="match status" value="1"/>
</dbReference>
<dbReference type="FunFam" id="1.20.5.170:FF:000012">
    <property type="entry name" value="Putative transcription factor AP-1"/>
    <property type="match status" value="1"/>
</dbReference>
<feature type="region of interest" description="Disordered" evidence="6">
    <location>
        <begin position="174"/>
        <end position="193"/>
    </location>
</feature>
<dbReference type="InterPro" id="IPR046347">
    <property type="entry name" value="bZIP_sf"/>
</dbReference>
<dbReference type="GO" id="GO:0000978">
    <property type="term" value="F:RNA polymerase II cis-regulatory region sequence-specific DNA binding"/>
    <property type="evidence" value="ECO:0007669"/>
    <property type="project" value="TreeGrafter"/>
</dbReference>
<protein>
    <recommendedName>
        <fullName evidence="7">BZIP domain-containing protein</fullName>
    </recommendedName>
</protein>
<dbReference type="GO" id="GO:0051726">
    <property type="term" value="P:regulation of cell cycle"/>
    <property type="evidence" value="ECO:0007669"/>
    <property type="project" value="TreeGrafter"/>
</dbReference>
<evidence type="ECO:0000256" key="3">
    <source>
        <dbReference type="ARBA" id="ARBA00023125"/>
    </source>
</evidence>
<comment type="similarity">
    <text evidence="1">Belongs to the bZIP family. Jun subfamily.</text>
</comment>
<dbReference type="PROSITE" id="PS00036">
    <property type="entry name" value="BZIP_BASIC"/>
    <property type="match status" value="1"/>
</dbReference>
<gene>
    <name evidence="8" type="ORF">DNTS_005232</name>
</gene>
<sequence length="287" mass="31203">MFSSMETPFYHEESTTSFQIHKYDRFQSQKIIKTSSGTTPHDYPVANPKPMQPSSSTISMSAGFSAELNVLKLSSPDLEYLMVPSGSQITNEYPSSGGFGYRGQATHEQEGFADGFVKALADLHKQNQLTSAPIPPTTFEMPVYSALSGYAHPHGYTSGQLCCVNANVSCSEQTVPEAPGSPPPRSPVDMGTQERVKAERKKLRNRIAASKCRKRKLERILRLEERVQALKSQNADLASTAGALRAQVAVLKHKVMSHITQGCQLQTASASSCARMGKSTESSHGSC</sequence>
<evidence type="ECO:0000259" key="7">
    <source>
        <dbReference type="PROSITE" id="PS50217"/>
    </source>
</evidence>
<dbReference type="Pfam" id="PF03957">
    <property type="entry name" value="Jun"/>
    <property type="match status" value="1"/>
</dbReference>
<organism evidence="8 9">
    <name type="scientific">Danionella cerebrum</name>
    <dbReference type="NCBI Taxonomy" id="2873325"/>
    <lineage>
        <taxon>Eukaryota</taxon>
        <taxon>Metazoa</taxon>
        <taxon>Chordata</taxon>
        <taxon>Craniata</taxon>
        <taxon>Vertebrata</taxon>
        <taxon>Euteleostomi</taxon>
        <taxon>Actinopterygii</taxon>
        <taxon>Neopterygii</taxon>
        <taxon>Teleostei</taxon>
        <taxon>Ostariophysi</taxon>
        <taxon>Cypriniformes</taxon>
        <taxon>Danionidae</taxon>
        <taxon>Danioninae</taxon>
        <taxon>Danionella</taxon>
    </lineage>
</organism>
<evidence type="ECO:0000256" key="1">
    <source>
        <dbReference type="ARBA" id="ARBA00006882"/>
    </source>
</evidence>
<feature type="domain" description="BZIP" evidence="7">
    <location>
        <begin position="195"/>
        <end position="258"/>
    </location>
</feature>
<dbReference type="CDD" id="cd14696">
    <property type="entry name" value="bZIP_Jun"/>
    <property type="match status" value="1"/>
</dbReference>
<comment type="caution">
    <text evidence="8">The sequence shown here is derived from an EMBL/GenBank/DDBJ whole genome shotgun (WGS) entry which is preliminary data.</text>
</comment>
<name>A0A553QDE3_9TELE</name>
<dbReference type="SUPFAM" id="SSF47454">
    <property type="entry name" value="A DNA-binding domain in eukaryotic transcription factors"/>
    <property type="match status" value="1"/>
</dbReference>
<dbReference type="InterPro" id="IPR004827">
    <property type="entry name" value="bZIP"/>
</dbReference>
<dbReference type="InterPro" id="IPR050946">
    <property type="entry name" value="AP-1_TF_bZIP"/>
</dbReference>
<dbReference type="InterPro" id="IPR005643">
    <property type="entry name" value="JNK"/>
</dbReference>
<evidence type="ECO:0000313" key="9">
    <source>
        <dbReference type="Proteomes" id="UP000316079"/>
    </source>
</evidence>
<dbReference type="STRING" id="623744.A0A553QDE3"/>
<dbReference type="EMBL" id="SRMA01026079">
    <property type="protein sequence ID" value="TRY87942.1"/>
    <property type="molecule type" value="Genomic_DNA"/>
</dbReference>
<evidence type="ECO:0000313" key="8">
    <source>
        <dbReference type="EMBL" id="TRY87942.1"/>
    </source>
</evidence>
<dbReference type="OrthoDB" id="2187714at2759"/>
<feature type="region of interest" description="Disordered" evidence="6">
    <location>
        <begin position="34"/>
        <end position="57"/>
    </location>
</feature>
<evidence type="ECO:0000256" key="5">
    <source>
        <dbReference type="SAM" id="Coils"/>
    </source>
</evidence>
<evidence type="ECO:0000256" key="6">
    <source>
        <dbReference type="SAM" id="MobiDB-lite"/>
    </source>
</evidence>
<dbReference type="SUPFAM" id="SSF57959">
    <property type="entry name" value="Leucine zipper domain"/>
    <property type="match status" value="1"/>
</dbReference>